<keyword evidence="2" id="KW-1185">Reference proteome</keyword>
<dbReference type="Proteomes" id="UP001277972">
    <property type="component" value="Unassembled WGS sequence"/>
</dbReference>
<dbReference type="EMBL" id="JAWZSR010000001">
    <property type="protein sequence ID" value="MDX8044933.1"/>
    <property type="molecule type" value="Genomic_DNA"/>
</dbReference>
<reference evidence="1" key="1">
    <citation type="submission" date="2023-11" db="EMBL/GenBank/DDBJ databases">
        <title>Gracilibacillus pellucida a moderately halophilic bacterium isolated from saline soil in Xinjiang province.</title>
        <authorList>
            <person name="Zhang Z."/>
            <person name="Tan F."/>
            <person name="Wang Y."/>
            <person name="Xia M."/>
        </authorList>
    </citation>
    <scope>NUCLEOTIDE SEQUENCE</scope>
    <source>
        <strain evidence="1">S3-1-1</strain>
    </source>
</reference>
<evidence type="ECO:0000313" key="1">
    <source>
        <dbReference type="EMBL" id="MDX8044933.1"/>
    </source>
</evidence>
<comment type="caution">
    <text evidence="1">The sequence shown here is derived from an EMBL/GenBank/DDBJ whole genome shotgun (WGS) entry which is preliminary data.</text>
</comment>
<protein>
    <submittedName>
        <fullName evidence="1">DUF1290 domain-containing protein</fullName>
    </submittedName>
</protein>
<proteinExistence type="predicted"/>
<accession>A0ACC6M219</accession>
<gene>
    <name evidence="1" type="ORF">SH601_02940</name>
</gene>
<sequence>MWLPVMFLVIGLILGFITNMTIPNEYVSYLTVAILAAFDTLFGGIKAQLDSKFEQRLFITGFFINFILAVALTFLGLQLGMDLYLAAVFAFGIRLFRNVAIIRRRLLERYDTIKKSKKASKLSK</sequence>
<organism evidence="1 2">
    <name type="scientific">Gracilibacillus pellucidus</name>
    <dbReference type="NCBI Taxonomy" id="3095368"/>
    <lineage>
        <taxon>Bacteria</taxon>
        <taxon>Bacillati</taxon>
        <taxon>Bacillota</taxon>
        <taxon>Bacilli</taxon>
        <taxon>Bacillales</taxon>
        <taxon>Bacillaceae</taxon>
        <taxon>Gracilibacillus</taxon>
    </lineage>
</organism>
<evidence type="ECO:0000313" key="2">
    <source>
        <dbReference type="Proteomes" id="UP001277972"/>
    </source>
</evidence>
<name>A0ACC6M219_9BACI</name>